<keyword evidence="1" id="KW-0472">Membrane</keyword>
<organism evidence="2 3">
    <name type="scientific">Stephania cephalantha</name>
    <dbReference type="NCBI Taxonomy" id="152367"/>
    <lineage>
        <taxon>Eukaryota</taxon>
        <taxon>Viridiplantae</taxon>
        <taxon>Streptophyta</taxon>
        <taxon>Embryophyta</taxon>
        <taxon>Tracheophyta</taxon>
        <taxon>Spermatophyta</taxon>
        <taxon>Magnoliopsida</taxon>
        <taxon>Ranunculales</taxon>
        <taxon>Menispermaceae</taxon>
        <taxon>Menispermoideae</taxon>
        <taxon>Cissampelideae</taxon>
        <taxon>Stephania</taxon>
    </lineage>
</organism>
<evidence type="ECO:0000313" key="2">
    <source>
        <dbReference type="EMBL" id="KAK9105762.1"/>
    </source>
</evidence>
<feature type="transmembrane region" description="Helical" evidence="1">
    <location>
        <begin position="578"/>
        <end position="601"/>
    </location>
</feature>
<sequence length="737" mass="82973">MAMVSKTRDIIEGLVRDGSFKWLLGGRSSFDEDFEDLGKSPSARKNWIPELSTIANVVLRRCSRILSISMDELRDKFDGEASASTKHPERYAKNFLEYCCFKTLAVSTQVAGHLADKKFRRLTFDMMIAWEIPAAASETSYSVFDEDSAVGEEAFSRIAPAIPTISDIITCTNFFNALTESTGGRLYFYVYEKYLGELDRALKKLKTHSESSVLSAIRSETGERILDVDGTVTTQPVLEHVGVSTWPGRLTLTDRALYFEAHRVVSFDKPKVYDLSTDLKQVIKPELTGPWGTRLFDKAVMYKSISLSEPVVMEFPELKGHSRRDYWLAIMREILYAHAFIRKFELKGVEQDEALLKAVLGILRLQALHEIVTSKPLRNDTLLVFNLCNQLPGGDFILETLAGMLTSRESDKTNHRNTEGAVHSISALAVMSNLGLGLGAGPNVSNEAGIIVGEMAVGEMTFLEKAVKDSRSGYKKLESAQASVDGVKVEGIDTNLAVMQVNFFPSPIFLASYFYEDGLGIEGLRVGDKDISFYWELVTAGIRELLFPLIQLGKYIHFLASWEDLTKSLVFCFLSTFIIFWGWTGYALALLLLFVAVFMLITRWFNQGRPVDTVKVTAPPVMNKMEQLLAVQNAIAQLEELIQDGNIFLLKLRGLLFSMFPQASNKLAFTLVVMALFVAFLPIKYIFLLIFLDTFTRNSPLRKASTERWMRRLREWWFSIPAAPVVLEGTTETKKRR</sequence>
<proteinExistence type="predicted"/>
<evidence type="ECO:0000313" key="3">
    <source>
        <dbReference type="Proteomes" id="UP001419268"/>
    </source>
</evidence>
<dbReference type="InterPro" id="IPR006927">
    <property type="entry name" value="DUF639"/>
</dbReference>
<evidence type="ECO:0000256" key="1">
    <source>
        <dbReference type="SAM" id="Phobius"/>
    </source>
</evidence>
<comment type="caution">
    <text evidence="2">The sequence shown here is derived from an EMBL/GenBank/DDBJ whole genome shotgun (WGS) entry which is preliminary data.</text>
</comment>
<dbReference type="AlphaFoldDB" id="A0AAP0I135"/>
<reference evidence="2 3" key="1">
    <citation type="submission" date="2024-01" db="EMBL/GenBank/DDBJ databases">
        <title>Genome assemblies of Stephania.</title>
        <authorList>
            <person name="Yang L."/>
        </authorList>
    </citation>
    <scope>NUCLEOTIDE SEQUENCE [LARGE SCALE GENOMIC DNA]</scope>
    <source>
        <strain evidence="2">JXDWG</strain>
        <tissue evidence="2">Leaf</tissue>
    </source>
</reference>
<feature type="transmembrane region" description="Helical" evidence="1">
    <location>
        <begin position="667"/>
        <end position="692"/>
    </location>
</feature>
<gene>
    <name evidence="2" type="ORF">Scep_022606</name>
</gene>
<dbReference type="Pfam" id="PF04842">
    <property type="entry name" value="DUF639"/>
    <property type="match status" value="1"/>
</dbReference>
<keyword evidence="1" id="KW-0812">Transmembrane</keyword>
<dbReference type="PANTHER" id="PTHR31860">
    <property type="entry name" value="HEAT-INDUCIBLE TRANSCRIPTION REPRESSOR (DUF639)-RELATED"/>
    <property type="match status" value="1"/>
</dbReference>
<accession>A0AAP0I135</accession>
<dbReference type="Proteomes" id="UP001419268">
    <property type="component" value="Unassembled WGS sequence"/>
</dbReference>
<dbReference type="EMBL" id="JBBNAG010000009">
    <property type="protein sequence ID" value="KAK9105762.1"/>
    <property type="molecule type" value="Genomic_DNA"/>
</dbReference>
<keyword evidence="3" id="KW-1185">Reference proteome</keyword>
<keyword evidence="1" id="KW-1133">Transmembrane helix</keyword>
<name>A0AAP0I135_9MAGN</name>
<dbReference type="PANTHER" id="PTHR31860:SF6">
    <property type="entry name" value="HEAT-INDUCIBLE TRANSCRIPTION REPRESSOR (DUF639)"/>
    <property type="match status" value="1"/>
</dbReference>
<protein>
    <submittedName>
        <fullName evidence="2">Uncharacterized protein</fullName>
    </submittedName>
</protein>